<protein>
    <recommendedName>
        <fullName evidence="3">Protein phosphatase 2C domain-containing protein</fullName>
    </recommendedName>
</protein>
<dbReference type="RefSeq" id="WP_086861527.1">
    <property type="nucleotide sequence ID" value="NZ_JADBEG010000001.1"/>
</dbReference>
<accession>A0ABR9I1L1</accession>
<evidence type="ECO:0000313" key="1">
    <source>
        <dbReference type="EMBL" id="MBE1497097.1"/>
    </source>
</evidence>
<keyword evidence="2" id="KW-1185">Reference proteome</keyword>
<dbReference type="EMBL" id="JADBEG010000001">
    <property type="protein sequence ID" value="MBE1497097.1"/>
    <property type="molecule type" value="Genomic_DNA"/>
</dbReference>
<evidence type="ECO:0000313" key="2">
    <source>
        <dbReference type="Proteomes" id="UP000631670"/>
    </source>
</evidence>
<dbReference type="Proteomes" id="UP000631670">
    <property type="component" value="Unassembled WGS sequence"/>
</dbReference>
<sequence length="268" mass="28390">MGMIIESGLVPRSAAEPCADRLIEGRYLVGVADGATRKSWDTGPDGATLAEAIAGHLAGIARTCSAREAVDSATEVVEKLLAADGVAPGSGSAVSFCVLHTERQEVWRVGEARIMLDGEPVRPRRSGERIVAEARALVLRDRLAAGAAVADLCAEDPGRAAVQELLKALTGLRNHRDDPAGFGALDGRLVPDRFVEVIPLPRGIREVVLTTDGYPAPAPTLAEAERLLAERLARDPLMIDPPETKGLRPAANSFDDRAYVRLGRVTPA</sequence>
<gene>
    <name evidence="1" type="ORF">H4696_004197</name>
</gene>
<proteinExistence type="predicted"/>
<evidence type="ECO:0008006" key="3">
    <source>
        <dbReference type="Google" id="ProtNLM"/>
    </source>
</evidence>
<organism evidence="1 2">
    <name type="scientific">Amycolatopsis lexingtonensis</name>
    <dbReference type="NCBI Taxonomy" id="218822"/>
    <lineage>
        <taxon>Bacteria</taxon>
        <taxon>Bacillati</taxon>
        <taxon>Actinomycetota</taxon>
        <taxon>Actinomycetes</taxon>
        <taxon>Pseudonocardiales</taxon>
        <taxon>Pseudonocardiaceae</taxon>
        <taxon>Amycolatopsis</taxon>
    </lineage>
</organism>
<reference evidence="1 2" key="1">
    <citation type="submission" date="2020-10" db="EMBL/GenBank/DDBJ databases">
        <title>Sequencing the genomes of 1000 actinobacteria strains.</title>
        <authorList>
            <person name="Klenk H.-P."/>
        </authorList>
    </citation>
    <scope>NUCLEOTIDE SEQUENCE [LARGE SCALE GENOMIC DNA]</scope>
    <source>
        <strain evidence="1 2">DSM 44653</strain>
    </source>
</reference>
<name>A0ABR9I1L1_9PSEU</name>
<comment type="caution">
    <text evidence="1">The sequence shown here is derived from an EMBL/GenBank/DDBJ whole genome shotgun (WGS) entry which is preliminary data.</text>
</comment>